<keyword evidence="2" id="KW-1185">Reference proteome</keyword>
<protein>
    <submittedName>
        <fullName evidence="1">Uncharacterized protein</fullName>
    </submittedName>
</protein>
<dbReference type="AlphaFoldDB" id="A0A238BST7"/>
<sequence length="173" mass="20519">MQQDSADNFYKLRNAYDTDLSVIPEMVDSALAHFFMKQLWKPMSLEIRIMPEIQNRRKMTIIMGDKKSMHIEENKYLQPCVCKRQLEEEIQKLRIHMAFNEIRKRWHEIHSGGTNPTWPYGHDQYMHLYMPRSNSGTSTAKPIIKSRSTSPGSRSDRCYDRCYTYAMSLFIND</sequence>
<name>A0A238BST7_9BILA</name>
<evidence type="ECO:0000313" key="1">
    <source>
        <dbReference type="EMBL" id="OZC08292.1"/>
    </source>
</evidence>
<dbReference type="Proteomes" id="UP000242913">
    <property type="component" value="Unassembled WGS sequence"/>
</dbReference>
<gene>
    <name evidence="1" type="ORF">X798_04643</name>
</gene>
<proteinExistence type="predicted"/>
<reference evidence="1 2" key="1">
    <citation type="submission" date="2015-12" db="EMBL/GenBank/DDBJ databases">
        <title>Draft genome of the nematode, Onchocerca flexuosa.</title>
        <authorList>
            <person name="Mitreva M."/>
        </authorList>
    </citation>
    <scope>NUCLEOTIDE SEQUENCE [LARGE SCALE GENOMIC DNA]</scope>
    <source>
        <strain evidence="1">Red Deer</strain>
    </source>
</reference>
<dbReference type="OrthoDB" id="5793435at2759"/>
<dbReference type="EMBL" id="KZ270010">
    <property type="protein sequence ID" value="OZC08292.1"/>
    <property type="molecule type" value="Genomic_DNA"/>
</dbReference>
<accession>A0A238BST7</accession>
<organism evidence="1 2">
    <name type="scientific">Onchocerca flexuosa</name>
    <dbReference type="NCBI Taxonomy" id="387005"/>
    <lineage>
        <taxon>Eukaryota</taxon>
        <taxon>Metazoa</taxon>
        <taxon>Ecdysozoa</taxon>
        <taxon>Nematoda</taxon>
        <taxon>Chromadorea</taxon>
        <taxon>Rhabditida</taxon>
        <taxon>Spirurina</taxon>
        <taxon>Spiruromorpha</taxon>
        <taxon>Filarioidea</taxon>
        <taxon>Onchocercidae</taxon>
        <taxon>Onchocerca</taxon>
    </lineage>
</organism>
<evidence type="ECO:0000313" key="2">
    <source>
        <dbReference type="Proteomes" id="UP000242913"/>
    </source>
</evidence>